<comment type="caution">
    <text evidence="2">The sequence shown here is derived from an EMBL/GenBank/DDBJ whole genome shotgun (WGS) entry which is preliminary data.</text>
</comment>
<reference evidence="2" key="1">
    <citation type="submission" date="2023-08" db="EMBL/GenBank/DDBJ databases">
        <title>Black Yeasts Isolated from many extreme environments.</title>
        <authorList>
            <person name="Coleine C."/>
            <person name="Stajich J.E."/>
            <person name="Selbmann L."/>
        </authorList>
    </citation>
    <scope>NUCLEOTIDE SEQUENCE</scope>
    <source>
        <strain evidence="2">CCFEE 5810</strain>
    </source>
</reference>
<sequence length="200" mass="23433">MCLLKVKEEETYEPARVSKRTTRVRRYESPPRVQEQRSSYYHREEHTEPPPPPPAPSTYKAETVRSRRTSRAPSVRAPSVRAPSVRSTTRSHYVEVEDETSDSSESSEDVRSRATSHRTKKSSRAPRSVAPPASEYSIHEREKEIRRERLAPREPEYETYRYVNAPRDPRSSGNDVVRREKERITIEDGYGKRTSRDYRR</sequence>
<dbReference type="AlphaFoldDB" id="A0AAN7W459"/>
<gene>
    <name evidence="2" type="ORF">LTR97_010293</name>
</gene>
<dbReference type="Proteomes" id="UP001310594">
    <property type="component" value="Unassembled WGS sequence"/>
</dbReference>
<accession>A0AAN7W459</accession>
<name>A0AAN7W459_9PEZI</name>
<feature type="compositionally biased region" description="Basic residues" evidence="1">
    <location>
        <begin position="114"/>
        <end position="124"/>
    </location>
</feature>
<proteinExistence type="predicted"/>
<organism evidence="2 3">
    <name type="scientific">Elasticomyces elasticus</name>
    <dbReference type="NCBI Taxonomy" id="574655"/>
    <lineage>
        <taxon>Eukaryota</taxon>
        <taxon>Fungi</taxon>
        <taxon>Dikarya</taxon>
        <taxon>Ascomycota</taxon>
        <taxon>Pezizomycotina</taxon>
        <taxon>Dothideomycetes</taxon>
        <taxon>Dothideomycetidae</taxon>
        <taxon>Mycosphaerellales</taxon>
        <taxon>Teratosphaeriaceae</taxon>
        <taxon>Elasticomyces</taxon>
    </lineage>
</organism>
<evidence type="ECO:0000256" key="1">
    <source>
        <dbReference type="SAM" id="MobiDB-lite"/>
    </source>
</evidence>
<feature type="compositionally biased region" description="Basic and acidic residues" evidence="1">
    <location>
        <begin position="176"/>
        <end position="200"/>
    </location>
</feature>
<protein>
    <submittedName>
        <fullName evidence="2">Uncharacterized protein</fullName>
    </submittedName>
</protein>
<feature type="compositionally biased region" description="Basic and acidic residues" evidence="1">
    <location>
        <begin position="137"/>
        <end position="159"/>
    </location>
</feature>
<dbReference type="EMBL" id="JAVRQU010000017">
    <property type="protein sequence ID" value="KAK5693723.1"/>
    <property type="molecule type" value="Genomic_DNA"/>
</dbReference>
<feature type="region of interest" description="Disordered" evidence="1">
    <location>
        <begin position="1"/>
        <end position="200"/>
    </location>
</feature>
<evidence type="ECO:0000313" key="3">
    <source>
        <dbReference type="Proteomes" id="UP001310594"/>
    </source>
</evidence>
<feature type="compositionally biased region" description="Acidic residues" evidence="1">
    <location>
        <begin position="96"/>
        <end position="107"/>
    </location>
</feature>
<evidence type="ECO:0000313" key="2">
    <source>
        <dbReference type="EMBL" id="KAK5693723.1"/>
    </source>
</evidence>